<evidence type="ECO:0000313" key="10">
    <source>
        <dbReference type="EMBL" id="THF81519.1"/>
    </source>
</evidence>
<feature type="region of interest" description="Disordered" evidence="8">
    <location>
        <begin position="18"/>
        <end position="39"/>
    </location>
</feature>
<evidence type="ECO:0000313" key="11">
    <source>
        <dbReference type="Proteomes" id="UP000310334"/>
    </source>
</evidence>
<evidence type="ECO:0000256" key="5">
    <source>
        <dbReference type="ARBA" id="ARBA00023004"/>
    </source>
</evidence>
<dbReference type="NCBIfam" id="NF045774">
    <property type="entry name" value="cytochro_C551"/>
    <property type="match status" value="1"/>
</dbReference>
<dbReference type="InterPro" id="IPR051811">
    <property type="entry name" value="Cytochrome_c550/c551-like"/>
</dbReference>
<dbReference type="PANTHER" id="PTHR37823:SF3">
    <property type="entry name" value="CYTOCHROME C-551"/>
    <property type="match status" value="1"/>
</dbReference>
<dbReference type="GO" id="GO:0009055">
    <property type="term" value="F:electron transfer activity"/>
    <property type="evidence" value="ECO:0007669"/>
    <property type="project" value="InterPro"/>
</dbReference>
<evidence type="ECO:0000256" key="4">
    <source>
        <dbReference type="ARBA" id="ARBA00022982"/>
    </source>
</evidence>
<feature type="compositionally biased region" description="Low complexity" evidence="8">
    <location>
        <begin position="29"/>
        <end position="39"/>
    </location>
</feature>
<keyword evidence="5 7" id="KW-0408">Iron</keyword>
<dbReference type="Pfam" id="PF13442">
    <property type="entry name" value="Cytochrome_CBB3"/>
    <property type="match status" value="1"/>
</dbReference>
<keyword evidence="1" id="KW-0813">Transport</keyword>
<evidence type="ECO:0000256" key="9">
    <source>
        <dbReference type="SAM" id="SignalP"/>
    </source>
</evidence>
<feature type="chain" id="PRO_5038580667" evidence="9">
    <location>
        <begin position="21"/>
        <end position="111"/>
    </location>
</feature>
<keyword evidence="2 6" id="KW-0349">Heme</keyword>
<dbReference type="PROSITE" id="PS51007">
    <property type="entry name" value="CYTC"/>
    <property type="match status" value="1"/>
</dbReference>
<feature type="signal peptide" evidence="9">
    <location>
        <begin position="1"/>
        <end position="20"/>
    </location>
</feature>
<feature type="binding site" description="covalent" evidence="6">
    <location>
        <position position="54"/>
    </location>
    <ligand>
        <name>heme c</name>
        <dbReference type="ChEBI" id="CHEBI:61717"/>
    </ligand>
</feature>
<keyword evidence="3 7" id="KW-0479">Metal-binding</keyword>
<evidence type="ECO:0000256" key="7">
    <source>
        <dbReference type="PIRSR" id="PIRSR000025-2"/>
    </source>
</evidence>
<keyword evidence="11" id="KW-1185">Reference proteome</keyword>
<feature type="binding site" description="covalent" evidence="6">
    <location>
        <position position="51"/>
    </location>
    <ligand>
        <name>heme c</name>
        <dbReference type="ChEBI" id="CHEBI:61717"/>
    </ligand>
</feature>
<dbReference type="RefSeq" id="WP_136352354.1">
    <property type="nucleotide sequence ID" value="NZ_CP046266.1"/>
</dbReference>
<dbReference type="Proteomes" id="UP000310334">
    <property type="component" value="Unassembled WGS sequence"/>
</dbReference>
<dbReference type="EMBL" id="SSNT01000004">
    <property type="protein sequence ID" value="THF81519.1"/>
    <property type="molecule type" value="Genomic_DNA"/>
</dbReference>
<dbReference type="InterPro" id="IPR009056">
    <property type="entry name" value="Cyt_c-like_dom"/>
</dbReference>
<sequence>MKTKLLALMLGTSVILGACGGGEEEPQEEATGTTEGETATADAEEIVNQSCIGCHGQNLEGGGGPNLTEVGAKYNKDEIKDIIVNGKGSMPKGILDEAEAEVVASWLAEKK</sequence>
<dbReference type="OrthoDB" id="7933886at2"/>
<dbReference type="GO" id="GO:0016020">
    <property type="term" value="C:membrane"/>
    <property type="evidence" value="ECO:0007669"/>
    <property type="project" value="InterPro"/>
</dbReference>
<dbReference type="InterPro" id="IPR054782">
    <property type="entry name" value="Cytochro_C551"/>
</dbReference>
<keyword evidence="4" id="KW-0249">Electron transport</keyword>
<protein>
    <submittedName>
        <fullName evidence="10">Cytochrome c</fullName>
    </submittedName>
</protein>
<dbReference type="PANTHER" id="PTHR37823">
    <property type="entry name" value="CYTOCHROME C-553-LIKE"/>
    <property type="match status" value="1"/>
</dbReference>
<dbReference type="InterPro" id="IPR012218">
    <property type="entry name" value="Cyt_c_BACSU-c550-type"/>
</dbReference>
<dbReference type="SUPFAM" id="SSF46626">
    <property type="entry name" value="Cytochrome c"/>
    <property type="match status" value="1"/>
</dbReference>
<feature type="binding site" description="axial binding residue" evidence="7">
    <location>
        <position position="90"/>
    </location>
    <ligand>
        <name>heme c</name>
        <dbReference type="ChEBI" id="CHEBI:61717"/>
    </ligand>
    <ligandPart>
        <name>Fe</name>
        <dbReference type="ChEBI" id="CHEBI:18248"/>
    </ligandPart>
</feature>
<dbReference type="Gene3D" id="1.10.760.10">
    <property type="entry name" value="Cytochrome c-like domain"/>
    <property type="match status" value="1"/>
</dbReference>
<dbReference type="InterPro" id="IPR036909">
    <property type="entry name" value="Cyt_c-like_dom_sf"/>
</dbReference>
<evidence type="ECO:0000256" key="3">
    <source>
        <dbReference type="ARBA" id="ARBA00022723"/>
    </source>
</evidence>
<organism evidence="10 11">
    <name type="scientific">Metabacillus sediminilitoris</name>
    <dbReference type="NCBI Taxonomy" id="2567941"/>
    <lineage>
        <taxon>Bacteria</taxon>
        <taxon>Bacillati</taxon>
        <taxon>Bacillota</taxon>
        <taxon>Bacilli</taxon>
        <taxon>Bacillales</taxon>
        <taxon>Bacillaceae</taxon>
        <taxon>Metabacillus</taxon>
    </lineage>
</organism>
<evidence type="ECO:0000256" key="1">
    <source>
        <dbReference type="ARBA" id="ARBA00022448"/>
    </source>
</evidence>
<dbReference type="PIRSF" id="PIRSF000025">
    <property type="entry name" value="Cytc_Bsub_c550"/>
    <property type="match status" value="1"/>
</dbReference>
<dbReference type="AlphaFoldDB" id="A0A4S4C358"/>
<dbReference type="GO" id="GO:0005506">
    <property type="term" value="F:iron ion binding"/>
    <property type="evidence" value="ECO:0007669"/>
    <property type="project" value="InterPro"/>
</dbReference>
<feature type="binding site" description="axial binding residue" evidence="7">
    <location>
        <position position="55"/>
    </location>
    <ligand>
        <name>heme c</name>
        <dbReference type="ChEBI" id="CHEBI:61717"/>
    </ligand>
    <ligandPart>
        <name>Fe</name>
        <dbReference type="ChEBI" id="CHEBI:18248"/>
    </ligandPart>
</feature>
<comment type="PTM">
    <text evidence="6">Binds 1 heme c group covalently per subunit.</text>
</comment>
<evidence type="ECO:0000256" key="6">
    <source>
        <dbReference type="PIRSR" id="PIRSR000025-1"/>
    </source>
</evidence>
<reference evidence="10 11" key="1">
    <citation type="submission" date="2019-04" db="EMBL/GenBank/DDBJ databases">
        <title>Bacillus sediminilitoris sp. nov., isolated from a tidal flat sediment on the East China Sea.</title>
        <authorList>
            <person name="Wei Y."/>
            <person name="Mao H."/>
            <person name="Fang J."/>
        </authorList>
    </citation>
    <scope>NUCLEOTIDE SEQUENCE [LARGE SCALE GENOMIC DNA]</scope>
    <source>
        <strain evidence="10 11">DSL-17</strain>
    </source>
</reference>
<evidence type="ECO:0000256" key="2">
    <source>
        <dbReference type="ARBA" id="ARBA00022617"/>
    </source>
</evidence>
<evidence type="ECO:0000256" key="8">
    <source>
        <dbReference type="SAM" id="MobiDB-lite"/>
    </source>
</evidence>
<dbReference type="GO" id="GO:0020037">
    <property type="term" value="F:heme binding"/>
    <property type="evidence" value="ECO:0007669"/>
    <property type="project" value="InterPro"/>
</dbReference>
<comment type="caution">
    <text evidence="10">The sequence shown here is derived from an EMBL/GenBank/DDBJ whole genome shotgun (WGS) entry which is preliminary data.</text>
</comment>
<gene>
    <name evidence="10" type="ORF">E6W99_06330</name>
</gene>
<proteinExistence type="predicted"/>
<keyword evidence="9" id="KW-0732">Signal</keyword>
<name>A0A4S4C358_9BACI</name>
<dbReference type="PROSITE" id="PS51257">
    <property type="entry name" value="PROKAR_LIPOPROTEIN"/>
    <property type="match status" value="1"/>
</dbReference>
<accession>A0A4S4C358</accession>